<proteinExistence type="predicted"/>
<dbReference type="NCBIfam" id="NF046069">
    <property type="entry name" value="AkvoneHdxseRdmE"/>
    <property type="match status" value="1"/>
</dbReference>
<dbReference type="PANTHER" id="PTHR43004">
    <property type="entry name" value="TRK SYSTEM POTASSIUM UPTAKE PROTEIN"/>
    <property type="match status" value="1"/>
</dbReference>
<dbReference type="KEGG" id="sesp:BN6_75120"/>
<dbReference type="Pfam" id="PF21274">
    <property type="entry name" value="Rng_hyd_C"/>
    <property type="match status" value="1"/>
</dbReference>
<gene>
    <name evidence="6" type="ordered locus">BN6_75120</name>
</gene>
<organism evidence="6 7">
    <name type="scientific">Saccharothrix espanaensis (strain ATCC 51144 / DSM 44229 / JCM 9112 / NBRC 15066 / NRRL 15764)</name>
    <dbReference type="NCBI Taxonomy" id="1179773"/>
    <lineage>
        <taxon>Bacteria</taxon>
        <taxon>Bacillati</taxon>
        <taxon>Actinomycetota</taxon>
        <taxon>Actinomycetes</taxon>
        <taxon>Pseudonocardiales</taxon>
        <taxon>Pseudonocardiaceae</taxon>
        <taxon>Saccharothrix</taxon>
    </lineage>
</organism>
<dbReference type="GO" id="GO:0016709">
    <property type="term" value="F:oxidoreductase activity, acting on paired donors, with incorporation or reduction of molecular oxygen, NAD(P)H as one donor, and incorporation of one atom of oxygen"/>
    <property type="evidence" value="ECO:0007669"/>
    <property type="project" value="UniProtKB-ARBA"/>
</dbReference>
<keyword evidence="7" id="KW-1185">Reference proteome</keyword>
<protein>
    <submittedName>
        <fullName evidence="6">FAD dependent oxidoreductase</fullName>
    </submittedName>
</protein>
<evidence type="ECO:0000259" key="5">
    <source>
        <dbReference type="Pfam" id="PF01494"/>
    </source>
</evidence>
<dbReference type="PATRIC" id="fig|1179773.3.peg.7585"/>
<dbReference type="Gene3D" id="3.30.9.10">
    <property type="entry name" value="D-Amino Acid Oxidase, subunit A, domain 2"/>
    <property type="match status" value="1"/>
</dbReference>
<dbReference type="InterPro" id="IPR002938">
    <property type="entry name" value="FAD-bd"/>
</dbReference>
<feature type="region of interest" description="Disordered" evidence="4">
    <location>
        <begin position="403"/>
        <end position="438"/>
    </location>
</feature>
<dbReference type="STRING" id="1179773.BN6_75120"/>
<evidence type="ECO:0000313" key="7">
    <source>
        <dbReference type="Proteomes" id="UP000006281"/>
    </source>
</evidence>
<keyword evidence="3" id="KW-0274">FAD</keyword>
<dbReference type="Gene3D" id="3.40.30.120">
    <property type="match status" value="1"/>
</dbReference>
<dbReference type="RefSeq" id="WP_015104847.1">
    <property type="nucleotide sequence ID" value="NC_019673.1"/>
</dbReference>
<dbReference type="InterPro" id="IPR036188">
    <property type="entry name" value="FAD/NAD-bd_sf"/>
</dbReference>
<accession>K0KB30</accession>
<dbReference type="AlphaFoldDB" id="K0KB30"/>
<evidence type="ECO:0000256" key="3">
    <source>
        <dbReference type="ARBA" id="ARBA00022827"/>
    </source>
</evidence>
<dbReference type="NCBIfam" id="NF046068">
    <property type="entry name" value="AkvoneHdxseDnrF"/>
    <property type="match status" value="1"/>
</dbReference>
<dbReference type="Gene3D" id="3.50.50.60">
    <property type="entry name" value="FAD/NAD(P)-binding domain"/>
    <property type="match status" value="1"/>
</dbReference>
<dbReference type="HOGENOM" id="CLU_009665_14_2_11"/>
<dbReference type="InterPro" id="IPR050641">
    <property type="entry name" value="RIFMO-like"/>
</dbReference>
<name>K0KB30_SACES</name>
<dbReference type="SUPFAM" id="SSF51905">
    <property type="entry name" value="FAD/NAD(P)-binding domain"/>
    <property type="match status" value="1"/>
</dbReference>
<sequence>MRGDTNVQVLVAGAGLAGATAALFLARQGIDVLAIAKHTGTSPHPRATGQTNRVMEIYRRAGVADEVLRGSEGVSSGIVIKVAESLRGRVFHTIVHEDDEQDTGLSPEPFGMSSQDHVEPVLVAKAREHGADIRFGTELTSFTQDEDGVTARLRDRASGEEYAVRADYLIGADGPRSFVRESLGIKRRGPGELSHHVGVVFDADLAEHLAADKGTLFYLRNPAFTGAFIGTNTARRNVFTVEYDPARGESLADFPAERCVELLRVATDLPDLEPDIVDITAWEMAAWLADSFRAGRVFLAGDAAKVTPPTGGMGGNTAVGDGFDLAWKLAAVLQGRAGPGLLDSYEEERRPYAQRIIDASFHNYVQRLAPHLAGPDVPEALDHLRLIFGLRCTSNAVVLDDRADPENSENSADPADPENSADSVEDPLDPTGRPGFRAPHVVVRHEGTPTSTISLFTDWTLVTLNPAWSAAPVHVPELTDDTGELARRYGIGDTGASLVRPDGVIAWRSTALPPDPAATVAAVLDAVLSRHPATTH</sequence>
<keyword evidence="2" id="KW-0285">Flavoprotein</keyword>
<reference evidence="6 7" key="1">
    <citation type="journal article" date="2012" name="BMC Genomics">
        <title>Complete genome sequence of Saccharothrix espanaensis DSM 44229T and comparison to the other completely sequenced Pseudonocardiaceae.</title>
        <authorList>
            <person name="Strobel T."/>
            <person name="Al-Dilaimi A."/>
            <person name="Blom J."/>
            <person name="Gessner A."/>
            <person name="Kalinowski J."/>
            <person name="Luzhetska M."/>
            <person name="Puhler A."/>
            <person name="Szczepanowski R."/>
            <person name="Bechthold A."/>
            <person name="Ruckert C."/>
        </authorList>
    </citation>
    <scope>NUCLEOTIDE SEQUENCE [LARGE SCALE GENOMIC DNA]</scope>
    <source>
        <strain evidence="7">ATCC 51144 / DSM 44229 / JCM 9112 / NBRC 15066 / NRRL 15764</strain>
    </source>
</reference>
<dbReference type="GO" id="GO:0071949">
    <property type="term" value="F:FAD binding"/>
    <property type="evidence" value="ECO:0007669"/>
    <property type="project" value="InterPro"/>
</dbReference>
<dbReference type="EMBL" id="HE804045">
    <property type="protein sequence ID" value="CCH34737.1"/>
    <property type="molecule type" value="Genomic_DNA"/>
</dbReference>
<dbReference type="Pfam" id="PF01494">
    <property type="entry name" value="FAD_binding_3"/>
    <property type="match status" value="1"/>
</dbReference>
<dbReference type="PRINTS" id="PR00420">
    <property type="entry name" value="RNGMNOXGNASE"/>
</dbReference>
<dbReference type="PANTHER" id="PTHR43004:SF19">
    <property type="entry name" value="BINDING MONOOXYGENASE, PUTATIVE (JCVI)-RELATED"/>
    <property type="match status" value="1"/>
</dbReference>
<feature type="domain" description="FAD-binding" evidence="5">
    <location>
        <begin position="7"/>
        <end position="359"/>
    </location>
</feature>
<evidence type="ECO:0000256" key="1">
    <source>
        <dbReference type="ARBA" id="ARBA00001974"/>
    </source>
</evidence>
<dbReference type="BioCyc" id="SESP1179773:BN6_RS36295-MONOMER"/>
<evidence type="ECO:0000256" key="4">
    <source>
        <dbReference type="SAM" id="MobiDB-lite"/>
    </source>
</evidence>
<dbReference type="eggNOG" id="COG0654">
    <property type="taxonomic scope" value="Bacteria"/>
</dbReference>
<evidence type="ECO:0000256" key="2">
    <source>
        <dbReference type="ARBA" id="ARBA00022630"/>
    </source>
</evidence>
<evidence type="ECO:0000313" key="6">
    <source>
        <dbReference type="EMBL" id="CCH34737.1"/>
    </source>
</evidence>
<comment type="cofactor">
    <cofactor evidence="1">
        <name>FAD</name>
        <dbReference type="ChEBI" id="CHEBI:57692"/>
    </cofactor>
</comment>
<dbReference type="Proteomes" id="UP000006281">
    <property type="component" value="Chromosome"/>
</dbReference>
<dbReference type="OrthoDB" id="4246007at2"/>